<dbReference type="Pfam" id="PF01636">
    <property type="entry name" value="APH"/>
    <property type="match status" value="1"/>
</dbReference>
<dbReference type="InterPro" id="IPR002575">
    <property type="entry name" value="Aminoglycoside_PTrfase"/>
</dbReference>
<gene>
    <name evidence="2" type="ORF">B0I35DRAFT_445304</name>
</gene>
<accession>A0A8K0SA53</accession>
<feature type="domain" description="Aminoglycoside phosphotransferase" evidence="1">
    <location>
        <begin position="163"/>
        <end position="203"/>
    </location>
</feature>
<evidence type="ECO:0000313" key="2">
    <source>
        <dbReference type="EMBL" id="KAH7304474.1"/>
    </source>
</evidence>
<dbReference type="EMBL" id="JAGPNK010000023">
    <property type="protein sequence ID" value="KAH7304474.1"/>
    <property type="molecule type" value="Genomic_DNA"/>
</dbReference>
<protein>
    <recommendedName>
        <fullName evidence="1">Aminoglycoside phosphotransferase domain-containing protein</fullName>
    </recommendedName>
</protein>
<keyword evidence="3" id="KW-1185">Reference proteome</keyword>
<dbReference type="InterPro" id="IPR051678">
    <property type="entry name" value="AGP_Transferase"/>
</dbReference>
<comment type="caution">
    <text evidence="2">The sequence shown here is derived from an EMBL/GenBank/DDBJ whole genome shotgun (WGS) entry which is preliminary data.</text>
</comment>
<proteinExistence type="predicted"/>
<evidence type="ECO:0000259" key="1">
    <source>
        <dbReference type="Pfam" id="PF01636"/>
    </source>
</evidence>
<dbReference type="InterPro" id="IPR011009">
    <property type="entry name" value="Kinase-like_dom_sf"/>
</dbReference>
<dbReference type="PANTHER" id="PTHR21310">
    <property type="entry name" value="AMINOGLYCOSIDE PHOSPHOTRANSFERASE-RELATED-RELATED"/>
    <property type="match status" value="1"/>
</dbReference>
<dbReference type="PANTHER" id="PTHR21310:SF58">
    <property type="entry name" value="AMINOGLYCOSIDE PHOSPHOTRANSFERASE DOMAIN-CONTAINING PROTEIN"/>
    <property type="match status" value="1"/>
</dbReference>
<reference evidence="2" key="1">
    <citation type="journal article" date="2021" name="Nat. Commun.">
        <title>Genetic determinants of endophytism in the Arabidopsis root mycobiome.</title>
        <authorList>
            <person name="Mesny F."/>
            <person name="Miyauchi S."/>
            <person name="Thiergart T."/>
            <person name="Pickel B."/>
            <person name="Atanasova L."/>
            <person name="Karlsson M."/>
            <person name="Huettel B."/>
            <person name="Barry K.W."/>
            <person name="Haridas S."/>
            <person name="Chen C."/>
            <person name="Bauer D."/>
            <person name="Andreopoulos W."/>
            <person name="Pangilinan J."/>
            <person name="LaButti K."/>
            <person name="Riley R."/>
            <person name="Lipzen A."/>
            <person name="Clum A."/>
            <person name="Drula E."/>
            <person name="Henrissat B."/>
            <person name="Kohler A."/>
            <person name="Grigoriev I.V."/>
            <person name="Martin F.M."/>
            <person name="Hacquard S."/>
        </authorList>
    </citation>
    <scope>NUCLEOTIDE SEQUENCE</scope>
    <source>
        <strain evidence="2">MPI-CAGE-CH-0235</strain>
    </source>
</reference>
<evidence type="ECO:0000313" key="3">
    <source>
        <dbReference type="Proteomes" id="UP000813444"/>
    </source>
</evidence>
<organism evidence="2 3">
    <name type="scientific">Stachybotrys elegans</name>
    <dbReference type="NCBI Taxonomy" id="80388"/>
    <lineage>
        <taxon>Eukaryota</taxon>
        <taxon>Fungi</taxon>
        <taxon>Dikarya</taxon>
        <taxon>Ascomycota</taxon>
        <taxon>Pezizomycotina</taxon>
        <taxon>Sordariomycetes</taxon>
        <taxon>Hypocreomycetidae</taxon>
        <taxon>Hypocreales</taxon>
        <taxon>Stachybotryaceae</taxon>
        <taxon>Stachybotrys</taxon>
    </lineage>
</organism>
<dbReference type="CDD" id="cd05120">
    <property type="entry name" value="APH_ChoK_like"/>
    <property type="match status" value="1"/>
</dbReference>
<dbReference type="SUPFAM" id="SSF56112">
    <property type="entry name" value="Protein kinase-like (PK-like)"/>
    <property type="match status" value="1"/>
</dbReference>
<dbReference type="Proteomes" id="UP000813444">
    <property type="component" value="Unassembled WGS sequence"/>
</dbReference>
<sequence length="257" mass="28876">MLPPIGDSIARIGPQTWILGSSATPKDTIIDWRDGESTFYLRHKNQNDLLSGDPSMDRIHVGGTSAAVWCLGENAFCKVHAWCKGLELEANTLRFVCEKAPEVPVPEVIHSWIDHELNRTFLITKRLTSSQRTRIAHDVAQSCALLATHTSSRFETVSGCAPPDINLPFHFYHADLGPTNIMVSEDGNHVTGIIDWESAAYYPQFWIATKPVYAGAFWLECETDEPKLWGQLLGQALDAFNYRQADTTFRRWSKSIN</sequence>
<name>A0A8K0SA53_9HYPO</name>
<dbReference type="Gene3D" id="3.90.1200.10">
    <property type="match status" value="1"/>
</dbReference>
<dbReference type="AlphaFoldDB" id="A0A8K0SA53"/>
<dbReference type="OrthoDB" id="2906425at2759"/>